<evidence type="ECO:0000259" key="1">
    <source>
        <dbReference type="Pfam" id="PF14339"/>
    </source>
</evidence>
<evidence type="ECO:0000313" key="2">
    <source>
        <dbReference type="EMBL" id="AUB37541.1"/>
    </source>
</evidence>
<name>A0A2K8SQ31_9NOSO</name>
<proteinExistence type="predicted"/>
<evidence type="ECO:0000313" key="3">
    <source>
        <dbReference type="Proteomes" id="UP000232003"/>
    </source>
</evidence>
<dbReference type="Pfam" id="PF14339">
    <property type="entry name" value="DUF4394"/>
    <property type="match status" value="1"/>
</dbReference>
<sequence>MGCRMKGFITRKIALVFTVVTASLGLSANKILADVGIIKIGDILQINVTGKWSPLRFIGLTSNNTLVNIDPSGFAFTIQVKGIDGNLQGIDFRPANGLLYGVTDTDNIYTINSRTGQATFVSKLSSSFNGGFQSGFDFNPVPDRLRTVGSNDQNFRTNVDTGAVTVDKTLAYATDDVNATVDPNITGVAYTNSVAGATTTQLFGIDYDLDVLVLQNPPNDGTLRTIGKLGVNFAPISGFDIFTDAQHKNTAYALSGSVLYTINLSTGTATKIADVPKGNFIGLAVTSK</sequence>
<dbReference type="KEGG" id="nfl:COO91_03486"/>
<dbReference type="InterPro" id="IPR011044">
    <property type="entry name" value="Quino_amine_DH_bsu"/>
</dbReference>
<feature type="domain" description="DUF4394" evidence="1">
    <location>
        <begin position="72"/>
        <end position="284"/>
    </location>
</feature>
<dbReference type="Proteomes" id="UP000232003">
    <property type="component" value="Chromosome"/>
</dbReference>
<reference evidence="2 3" key="1">
    <citation type="submission" date="2017-11" db="EMBL/GenBank/DDBJ databases">
        <title>Complete genome of a free-living desiccation-tolerant cyanobacterium and its photosynthetic adaptation to extreme terrestrial habitat.</title>
        <authorList>
            <person name="Shang J."/>
        </authorList>
    </citation>
    <scope>NUCLEOTIDE SEQUENCE [LARGE SCALE GENOMIC DNA]</scope>
    <source>
        <strain evidence="2 3">CCNUN1</strain>
    </source>
</reference>
<dbReference type="InterPro" id="IPR025507">
    <property type="entry name" value="DUF4394"/>
</dbReference>
<accession>A0A2K8SQ31</accession>
<keyword evidence="3" id="KW-1185">Reference proteome</keyword>
<gene>
    <name evidence="2" type="ORF">COO91_03486</name>
</gene>
<dbReference type="SUPFAM" id="SSF50969">
    <property type="entry name" value="YVTN repeat-like/Quinoprotein amine dehydrogenase"/>
    <property type="match status" value="1"/>
</dbReference>
<organism evidence="2 3">
    <name type="scientific">Nostoc flagelliforme CCNUN1</name>
    <dbReference type="NCBI Taxonomy" id="2038116"/>
    <lineage>
        <taxon>Bacteria</taxon>
        <taxon>Bacillati</taxon>
        <taxon>Cyanobacteriota</taxon>
        <taxon>Cyanophyceae</taxon>
        <taxon>Nostocales</taxon>
        <taxon>Nostocaceae</taxon>
        <taxon>Nostoc</taxon>
    </lineage>
</organism>
<protein>
    <recommendedName>
        <fullName evidence="1">DUF4394 domain-containing protein</fullName>
    </recommendedName>
</protein>
<dbReference type="AlphaFoldDB" id="A0A2K8SQ31"/>
<dbReference type="EMBL" id="CP024785">
    <property type="protein sequence ID" value="AUB37541.1"/>
    <property type="molecule type" value="Genomic_DNA"/>
</dbReference>